<gene>
    <name evidence="1" type="ORF">LCGC14_0653540</name>
</gene>
<organism evidence="1">
    <name type="scientific">marine sediment metagenome</name>
    <dbReference type="NCBI Taxonomy" id="412755"/>
    <lineage>
        <taxon>unclassified sequences</taxon>
        <taxon>metagenomes</taxon>
        <taxon>ecological metagenomes</taxon>
    </lineage>
</organism>
<comment type="caution">
    <text evidence="1">The sequence shown here is derived from an EMBL/GenBank/DDBJ whole genome shotgun (WGS) entry which is preliminary data.</text>
</comment>
<dbReference type="AlphaFoldDB" id="A0A0F9RFK7"/>
<name>A0A0F9RFK7_9ZZZZ</name>
<evidence type="ECO:0000313" key="1">
    <source>
        <dbReference type="EMBL" id="KKN48407.1"/>
    </source>
</evidence>
<reference evidence="1" key="1">
    <citation type="journal article" date="2015" name="Nature">
        <title>Complex archaea that bridge the gap between prokaryotes and eukaryotes.</title>
        <authorList>
            <person name="Spang A."/>
            <person name="Saw J.H."/>
            <person name="Jorgensen S.L."/>
            <person name="Zaremba-Niedzwiedzka K."/>
            <person name="Martijn J."/>
            <person name="Lind A.E."/>
            <person name="van Eijk R."/>
            <person name="Schleper C."/>
            <person name="Guy L."/>
            <person name="Ettema T.J."/>
        </authorList>
    </citation>
    <scope>NUCLEOTIDE SEQUENCE</scope>
</reference>
<sequence>MKIYQSEDDGVIGEFLYQTVEFTQKEFADKGIGVISQVAVRQYLAEEQPDLKIKKLGSFKFDSQMNTVTVRIATINKIVPVALLNPGYDELKAKYDEAANELKAVYDALPDTISGNTPLSKLVAELMKKYNLSVDNFSILMGEKVRLQEKYDALVTAVSKDAQKFSDLLVENEKLKAATDSAFAECPHCVENKKLRAALQSAQTYYENDEYGNMGRIFEQTLKEDSADLGPDIGSKEIKDIADAMSKPPRIKPLGLNSAGEYLGLHGSD</sequence>
<accession>A0A0F9RFK7</accession>
<protein>
    <submittedName>
        <fullName evidence="1">Uncharacterized protein</fullName>
    </submittedName>
</protein>
<proteinExistence type="predicted"/>
<dbReference type="EMBL" id="LAZR01001224">
    <property type="protein sequence ID" value="KKN48407.1"/>
    <property type="molecule type" value="Genomic_DNA"/>
</dbReference>